<comment type="caution">
    <text evidence="1">The sequence shown here is derived from an EMBL/GenBank/DDBJ whole genome shotgun (WGS) entry which is preliminary data.</text>
</comment>
<protein>
    <submittedName>
        <fullName evidence="1">Uncharacterized protein</fullName>
    </submittedName>
</protein>
<name>A0ABQ9I9I8_9NEOP</name>
<dbReference type="Proteomes" id="UP001159363">
    <property type="component" value="Chromosome 2"/>
</dbReference>
<evidence type="ECO:0000313" key="1">
    <source>
        <dbReference type="EMBL" id="KAJ8893296.1"/>
    </source>
</evidence>
<organism evidence="1 2">
    <name type="scientific">Dryococelus australis</name>
    <dbReference type="NCBI Taxonomy" id="614101"/>
    <lineage>
        <taxon>Eukaryota</taxon>
        <taxon>Metazoa</taxon>
        <taxon>Ecdysozoa</taxon>
        <taxon>Arthropoda</taxon>
        <taxon>Hexapoda</taxon>
        <taxon>Insecta</taxon>
        <taxon>Pterygota</taxon>
        <taxon>Neoptera</taxon>
        <taxon>Polyneoptera</taxon>
        <taxon>Phasmatodea</taxon>
        <taxon>Verophasmatodea</taxon>
        <taxon>Anareolatae</taxon>
        <taxon>Phasmatidae</taxon>
        <taxon>Eurycanthinae</taxon>
        <taxon>Dryococelus</taxon>
    </lineage>
</organism>
<reference evidence="1 2" key="1">
    <citation type="submission" date="2023-02" db="EMBL/GenBank/DDBJ databases">
        <title>LHISI_Scaffold_Assembly.</title>
        <authorList>
            <person name="Stuart O.P."/>
            <person name="Cleave R."/>
            <person name="Magrath M.J.L."/>
            <person name="Mikheyev A.S."/>
        </authorList>
    </citation>
    <scope>NUCLEOTIDE SEQUENCE [LARGE SCALE GENOMIC DNA]</scope>
    <source>
        <strain evidence="1">Daus_M_001</strain>
        <tissue evidence="1">Leg muscle</tissue>
    </source>
</reference>
<proteinExistence type="predicted"/>
<keyword evidence="2" id="KW-1185">Reference proteome</keyword>
<accession>A0ABQ9I9I8</accession>
<sequence length="199" mass="22714">MAFRNYCKCYLQHLFSKLVLKCPWSFNIVKGASCIVPEIMRSQMLRSSRIIIALEVFVTKQQMTPPGADCVKRNYLTFCENPDHRNIDSFLMNLISDLKLENTALNIFFQKILLIFHGNAAVERGFSVNKECLVEHMTEDSLVAHRSVYGAVSSLGTVSDVISRSMIPAIRNSSARRKEVLAKMTEEKDKVEKTKQRAY</sequence>
<dbReference type="EMBL" id="JARBHB010000002">
    <property type="protein sequence ID" value="KAJ8893296.1"/>
    <property type="molecule type" value="Genomic_DNA"/>
</dbReference>
<gene>
    <name evidence="1" type="ORF">PR048_005887</name>
</gene>
<evidence type="ECO:0000313" key="2">
    <source>
        <dbReference type="Proteomes" id="UP001159363"/>
    </source>
</evidence>